<dbReference type="AlphaFoldDB" id="A0A9N8DHX1"/>
<evidence type="ECO:0000313" key="2">
    <source>
        <dbReference type="EMBL" id="CAB9502200.1"/>
    </source>
</evidence>
<dbReference type="EMBL" id="CAICTM010000129">
    <property type="protein sequence ID" value="CAB9502200.1"/>
    <property type="molecule type" value="Genomic_DNA"/>
</dbReference>
<accession>A0A9N8DHX1</accession>
<keyword evidence="3" id="KW-1185">Reference proteome</keyword>
<reference evidence="2" key="1">
    <citation type="submission" date="2020-06" db="EMBL/GenBank/DDBJ databases">
        <authorList>
            <consortium name="Plant Systems Biology data submission"/>
        </authorList>
    </citation>
    <scope>NUCLEOTIDE SEQUENCE</scope>
    <source>
        <strain evidence="2">D6</strain>
    </source>
</reference>
<protein>
    <submittedName>
        <fullName evidence="2">Uncharacterized protein</fullName>
    </submittedName>
</protein>
<feature type="compositionally biased region" description="Polar residues" evidence="1">
    <location>
        <begin position="340"/>
        <end position="355"/>
    </location>
</feature>
<feature type="region of interest" description="Disordered" evidence="1">
    <location>
        <begin position="340"/>
        <end position="360"/>
    </location>
</feature>
<organism evidence="2 3">
    <name type="scientific">Seminavis robusta</name>
    <dbReference type="NCBI Taxonomy" id="568900"/>
    <lineage>
        <taxon>Eukaryota</taxon>
        <taxon>Sar</taxon>
        <taxon>Stramenopiles</taxon>
        <taxon>Ochrophyta</taxon>
        <taxon>Bacillariophyta</taxon>
        <taxon>Bacillariophyceae</taxon>
        <taxon>Bacillariophycidae</taxon>
        <taxon>Naviculales</taxon>
        <taxon>Naviculaceae</taxon>
        <taxon>Seminavis</taxon>
    </lineage>
</organism>
<gene>
    <name evidence="2" type="ORF">SEMRO_130_G061900.1</name>
</gene>
<name>A0A9N8DHX1_9STRA</name>
<feature type="region of interest" description="Disordered" evidence="1">
    <location>
        <begin position="424"/>
        <end position="458"/>
    </location>
</feature>
<evidence type="ECO:0000256" key="1">
    <source>
        <dbReference type="SAM" id="MobiDB-lite"/>
    </source>
</evidence>
<evidence type="ECO:0000313" key="3">
    <source>
        <dbReference type="Proteomes" id="UP001153069"/>
    </source>
</evidence>
<dbReference type="Proteomes" id="UP001153069">
    <property type="component" value="Unassembled WGS sequence"/>
</dbReference>
<comment type="caution">
    <text evidence="2">The sequence shown here is derived from an EMBL/GenBank/DDBJ whole genome shotgun (WGS) entry which is preliminary data.</text>
</comment>
<proteinExistence type="predicted"/>
<sequence>MLRSGHRISTEKLWSLVGHGGGVGRRPSSCVGRAFTVVKESATTPLTPLTTATPKGGNVLGSAAEEAQRLSELAAQCRRVEAKKPETIMKQKPVITTTTTTTTPSPLSLEDEKALESALDGAQKLLSVTTKSSPLLDAIQNKPTANPDIQRQIACLHRAFIVVTSWCLDVVDRTCDKTALDKALQVARRAHQLQLPLHVPLHQRLVVAIAQHYDPIATSVPKHRVRSPAGLILEIAERAAVSFDRTAVATSPFFRDALVALAQRHHYHDILTLMRGMESQFRIVELELETLAQLLAVLQDQCDNDNNDIAVTDQKDFYEILSRLNPYVWKTMSQYSPLTERLTTTTKQQPQQSVLPTTPTPKPKDDWYYFRNWIYQTDSPRQVLPDITAQMDDLYAHNELRYSEALERSILKSLMADFEDSYYDDEELEMLSEEEDEGEDTDYFHSDDDEDDDDDTKT</sequence>